<evidence type="ECO:0000313" key="3">
    <source>
        <dbReference type="Proteomes" id="UP001595530"/>
    </source>
</evidence>
<accession>A0ABV7F7I7</accession>
<protein>
    <submittedName>
        <fullName evidence="2">DUF6946 family protein</fullName>
    </submittedName>
</protein>
<comment type="caution">
    <text evidence="2">The sequence shown here is derived from an EMBL/GenBank/DDBJ whole genome shotgun (WGS) entry which is preliminary data.</text>
</comment>
<dbReference type="InterPro" id="IPR054024">
    <property type="entry name" value="DUF6946"/>
</dbReference>
<feature type="domain" description="DUF6946" evidence="1">
    <location>
        <begin position="7"/>
        <end position="223"/>
    </location>
</feature>
<sequence length="231" mass="25015">MKRIFVPTAGARDWQRLLAKPMLHWKKGRSAMTTAACWEAMPGQLPVEVKAILDSSNEAELTGLQLLAALPEWEVPLPGGARSSFTDVLALASNNAGLVAVAVEAKVDEAFGPTLREKRADPSDGVLGRISYLHEVLRRESPLDDQIRYQLLHRTASALLTATDFHASAAVMLVHSFSPTARWREDFDAFSSAMGATPLSDNLSVVPGFAGPKLYLAWCAGNQAFLDDDLG</sequence>
<dbReference type="Pfam" id="PF22187">
    <property type="entry name" value="DUF6946"/>
    <property type="match status" value="1"/>
</dbReference>
<name>A0ABV7F7I7_9BURK</name>
<dbReference type="RefSeq" id="WP_390322502.1">
    <property type="nucleotide sequence ID" value="NZ_JBHRTP010000066.1"/>
</dbReference>
<dbReference type="EMBL" id="JBHRTP010000066">
    <property type="protein sequence ID" value="MFC3110053.1"/>
    <property type="molecule type" value="Genomic_DNA"/>
</dbReference>
<gene>
    <name evidence="2" type="ORF">ACFOFO_19155</name>
</gene>
<reference evidence="3" key="1">
    <citation type="journal article" date="2019" name="Int. J. Syst. Evol. Microbiol.">
        <title>The Global Catalogue of Microorganisms (GCM) 10K type strain sequencing project: providing services to taxonomists for standard genome sequencing and annotation.</title>
        <authorList>
            <consortium name="The Broad Institute Genomics Platform"/>
            <consortium name="The Broad Institute Genome Sequencing Center for Infectious Disease"/>
            <person name="Wu L."/>
            <person name="Ma J."/>
        </authorList>
    </citation>
    <scope>NUCLEOTIDE SEQUENCE [LARGE SCALE GENOMIC DNA]</scope>
    <source>
        <strain evidence="3">KCTC 42986</strain>
    </source>
</reference>
<keyword evidence="3" id="KW-1185">Reference proteome</keyword>
<proteinExistence type="predicted"/>
<dbReference type="Proteomes" id="UP001595530">
    <property type="component" value="Unassembled WGS sequence"/>
</dbReference>
<organism evidence="2 3">
    <name type="scientific">Undibacterium arcticum</name>
    <dbReference type="NCBI Taxonomy" id="1762892"/>
    <lineage>
        <taxon>Bacteria</taxon>
        <taxon>Pseudomonadati</taxon>
        <taxon>Pseudomonadota</taxon>
        <taxon>Betaproteobacteria</taxon>
        <taxon>Burkholderiales</taxon>
        <taxon>Oxalobacteraceae</taxon>
        <taxon>Undibacterium</taxon>
    </lineage>
</organism>
<evidence type="ECO:0000259" key="1">
    <source>
        <dbReference type="Pfam" id="PF22187"/>
    </source>
</evidence>
<evidence type="ECO:0000313" key="2">
    <source>
        <dbReference type="EMBL" id="MFC3110053.1"/>
    </source>
</evidence>